<evidence type="ECO:0000313" key="4">
    <source>
        <dbReference type="Proteomes" id="UP000008922"/>
    </source>
</evidence>
<feature type="transmembrane region" description="Helical" evidence="2">
    <location>
        <begin position="47"/>
        <end position="73"/>
    </location>
</feature>
<dbReference type="Proteomes" id="UP000008922">
    <property type="component" value="Chromosome"/>
</dbReference>
<feature type="region of interest" description="Disordered" evidence="1">
    <location>
        <begin position="1"/>
        <end position="36"/>
    </location>
</feature>
<dbReference type="OrthoDB" id="166775at2"/>
<dbReference type="STRING" id="926569.ANT_18890"/>
<dbReference type="AlphaFoldDB" id="E8N651"/>
<sequence>MLDDLRNSASSSFEEIEQESPTVIPDTPKRPGKKSGEFLGMTPFQRFIIVLLLFMMTCVLGAFCLIAFGKVVLPV</sequence>
<organism evidence="3 4">
    <name type="scientific">Anaerolinea thermophila (strain DSM 14523 / JCM 11388 / NBRC 100420 / UNI-1)</name>
    <dbReference type="NCBI Taxonomy" id="926569"/>
    <lineage>
        <taxon>Bacteria</taxon>
        <taxon>Bacillati</taxon>
        <taxon>Chloroflexota</taxon>
        <taxon>Anaerolineae</taxon>
        <taxon>Anaerolineales</taxon>
        <taxon>Anaerolineaceae</taxon>
        <taxon>Anaerolinea</taxon>
    </lineage>
</organism>
<name>E8N651_ANATU</name>
<dbReference type="EMBL" id="AP012029">
    <property type="protein sequence ID" value="BAJ63915.1"/>
    <property type="molecule type" value="Genomic_DNA"/>
</dbReference>
<gene>
    <name evidence="3" type="ordered locus">ANT_18890</name>
</gene>
<keyword evidence="4" id="KW-1185">Reference proteome</keyword>
<dbReference type="RefSeq" id="WP_013560292.1">
    <property type="nucleotide sequence ID" value="NC_014960.1"/>
</dbReference>
<proteinExistence type="predicted"/>
<keyword evidence="2" id="KW-0812">Transmembrane</keyword>
<evidence type="ECO:0000256" key="2">
    <source>
        <dbReference type="SAM" id="Phobius"/>
    </source>
</evidence>
<dbReference type="HOGENOM" id="CLU_2663057_0_0_0"/>
<accession>E8N651</accession>
<protein>
    <submittedName>
        <fullName evidence="3">Uncharacterized protein</fullName>
    </submittedName>
</protein>
<keyword evidence="2" id="KW-1133">Transmembrane helix</keyword>
<evidence type="ECO:0000313" key="3">
    <source>
        <dbReference type="EMBL" id="BAJ63915.1"/>
    </source>
</evidence>
<reference evidence="3 4" key="1">
    <citation type="submission" date="2010-12" db="EMBL/GenBank/DDBJ databases">
        <title>Whole genome sequence of Anaerolinea thermophila UNI-1.</title>
        <authorList>
            <person name="Narita-Yamada S."/>
            <person name="Kishi E."/>
            <person name="Watanabe Y."/>
            <person name="Takasaki K."/>
            <person name="Ankai A."/>
            <person name="Oguchi A."/>
            <person name="Fukui S."/>
            <person name="Takahashi M."/>
            <person name="Yashiro I."/>
            <person name="Hosoyama A."/>
            <person name="Sekiguchi Y."/>
            <person name="Hanada S."/>
            <person name="Fujita N."/>
        </authorList>
    </citation>
    <scope>NUCLEOTIDE SEQUENCE [LARGE SCALE GENOMIC DNA]</scope>
    <source>
        <strain evidence="4">DSM 14523 / JCM 11388 / NBRC 100420 / UNI-1</strain>
    </source>
</reference>
<evidence type="ECO:0000256" key="1">
    <source>
        <dbReference type="SAM" id="MobiDB-lite"/>
    </source>
</evidence>
<keyword evidence="2" id="KW-0472">Membrane</keyword>
<dbReference type="KEGG" id="atm:ANT_18890"/>
<dbReference type="InParanoid" id="E8N651"/>